<dbReference type="PANTHER" id="PTHR33169">
    <property type="entry name" value="PADR-FAMILY TRANSCRIPTIONAL REGULATOR"/>
    <property type="match status" value="1"/>
</dbReference>
<reference evidence="2 3" key="1">
    <citation type="submission" date="2021-06" db="EMBL/GenBank/DDBJ databases">
        <authorList>
            <person name="Sun Q."/>
            <person name="Li D."/>
        </authorList>
    </citation>
    <scope>NUCLEOTIDE SEQUENCE [LARGE SCALE GENOMIC DNA]</scope>
    <source>
        <strain evidence="2 3">MSJ-40</strain>
    </source>
</reference>
<sequence length="183" mass="21168">MLAKPAMLLLGMISEGPKGAYEITKMLDCMNVKWWFNISDSTVYSTIKSLEKRKLVSGKAERKSNMPERTVYSISQLGKDELKSSIKEVFMTMDYDTTIYSIAVTYINIFSSFEQVQLFYSRLQMLQEYLPGIENSIKSKQRTGLSVRHIENIIRMKNIVLVEIDSVKKMLEILNSNNIEKRE</sequence>
<dbReference type="EMBL" id="JAHLPM010000016">
    <property type="protein sequence ID" value="MBU5439586.1"/>
    <property type="molecule type" value="Genomic_DNA"/>
</dbReference>
<evidence type="ECO:0000313" key="3">
    <source>
        <dbReference type="Proteomes" id="UP000749471"/>
    </source>
</evidence>
<keyword evidence="3" id="KW-1185">Reference proteome</keyword>
<dbReference type="PANTHER" id="PTHR33169:SF14">
    <property type="entry name" value="TRANSCRIPTIONAL REGULATOR RV3488"/>
    <property type="match status" value="1"/>
</dbReference>
<dbReference type="InterPro" id="IPR005149">
    <property type="entry name" value="Tscrpt_reg_PadR_N"/>
</dbReference>
<gene>
    <name evidence="2" type="ORF">KQI42_16345</name>
</gene>
<protein>
    <submittedName>
        <fullName evidence="2">PadR family transcriptional regulator</fullName>
    </submittedName>
</protein>
<dbReference type="Pfam" id="PF03551">
    <property type="entry name" value="PadR"/>
    <property type="match status" value="1"/>
</dbReference>
<dbReference type="InterPro" id="IPR052509">
    <property type="entry name" value="Metal_resp_DNA-bind_regulator"/>
</dbReference>
<accession>A0ABS6E9Q5</accession>
<feature type="domain" description="Transcription regulator PadR N-terminal" evidence="1">
    <location>
        <begin position="9"/>
        <end position="83"/>
    </location>
</feature>
<organism evidence="2 3">
    <name type="scientific">Tissierella simiarum</name>
    <dbReference type="NCBI Taxonomy" id="2841534"/>
    <lineage>
        <taxon>Bacteria</taxon>
        <taxon>Bacillati</taxon>
        <taxon>Bacillota</taxon>
        <taxon>Tissierellia</taxon>
        <taxon>Tissierellales</taxon>
        <taxon>Tissierellaceae</taxon>
        <taxon>Tissierella</taxon>
    </lineage>
</organism>
<dbReference type="Proteomes" id="UP000749471">
    <property type="component" value="Unassembled WGS sequence"/>
</dbReference>
<evidence type="ECO:0000259" key="1">
    <source>
        <dbReference type="Pfam" id="PF03551"/>
    </source>
</evidence>
<dbReference type="RefSeq" id="WP_216521292.1">
    <property type="nucleotide sequence ID" value="NZ_JAHLPM010000016.1"/>
</dbReference>
<comment type="caution">
    <text evidence="2">The sequence shown here is derived from an EMBL/GenBank/DDBJ whole genome shotgun (WGS) entry which is preliminary data.</text>
</comment>
<evidence type="ECO:0000313" key="2">
    <source>
        <dbReference type="EMBL" id="MBU5439586.1"/>
    </source>
</evidence>
<proteinExistence type="predicted"/>
<name>A0ABS6E9Q5_9FIRM</name>